<proteinExistence type="predicted"/>
<organism evidence="3 4">
    <name type="scientific">Actinoplanes italicus</name>
    <dbReference type="NCBI Taxonomy" id="113567"/>
    <lineage>
        <taxon>Bacteria</taxon>
        <taxon>Bacillati</taxon>
        <taxon>Actinomycetota</taxon>
        <taxon>Actinomycetes</taxon>
        <taxon>Micromonosporales</taxon>
        <taxon>Micromonosporaceae</taxon>
        <taxon>Actinoplanes</taxon>
    </lineage>
</organism>
<dbReference type="InterPro" id="IPR027417">
    <property type="entry name" value="P-loop_NTPase"/>
</dbReference>
<evidence type="ECO:0000313" key="4">
    <source>
        <dbReference type="Proteomes" id="UP000239415"/>
    </source>
</evidence>
<dbReference type="Gene3D" id="3.40.50.300">
    <property type="entry name" value="P-loop containing nucleotide triphosphate hydrolases"/>
    <property type="match status" value="1"/>
</dbReference>
<feature type="compositionally biased region" description="Acidic residues" evidence="1">
    <location>
        <begin position="517"/>
        <end position="536"/>
    </location>
</feature>
<keyword evidence="2" id="KW-1133">Transmembrane helix</keyword>
<feature type="transmembrane region" description="Helical" evidence="2">
    <location>
        <begin position="113"/>
        <end position="133"/>
    </location>
</feature>
<comment type="caution">
    <text evidence="3">The sequence shown here is derived from an EMBL/GenBank/DDBJ whole genome shotgun (WGS) entry which is preliminary data.</text>
</comment>
<dbReference type="AlphaFoldDB" id="A0A2T0KJI0"/>
<dbReference type="RefSeq" id="WP_106316856.1">
    <property type="nucleotide sequence ID" value="NZ_BOMO01000042.1"/>
</dbReference>
<reference evidence="3 4" key="1">
    <citation type="submission" date="2018-03" db="EMBL/GenBank/DDBJ databases">
        <title>Genomic Encyclopedia of Archaeal and Bacterial Type Strains, Phase II (KMG-II): from individual species to whole genera.</title>
        <authorList>
            <person name="Goeker M."/>
        </authorList>
    </citation>
    <scope>NUCLEOTIDE SEQUENCE [LARGE SCALE GENOMIC DNA]</scope>
    <source>
        <strain evidence="3 4">DSM 43146</strain>
    </source>
</reference>
<feature type="transmembrane region" description="Helical" evidence="2">
    <location>
        <begin position="55"/>
        <end position="76"/>
    </location>
</feature>
<evidence type="ECO:0000256" key="2">
    <source>
        <dbReference type="SAM" id="Phobius"/>
    </source>
</evidence>
<keyword evidence="2" id="KW-0812">Transmembrane</keyword>
<keyword evidence="4" id="KW-1185">Reference proteome</keyword>
<keyword evidence="2" id="KW-0472">Membrane</keyword>
<dbReference type="SUPFAM" id="SSF52540">
    <property type="entry name" value="P-loop containing nucleoside triphosphate hydrolases"/>
    <property type="match status" value="1"/>
</dbReference>
<dbReference type="Proteomes" id="UP000239415">
    <property type="component" value="Unassembled WGS sequence"/>
</dbReference>
<feature type="transmembrane region" description="Helical" evidence="2">
    <location>
        <begin position="83"/>
        <end position="101"/>
    </location>
</feature>
<name>A0A2T0KJI0_9ACTN</name>
<gene>
    <name evidence="3" type="ORF">CLV67_103439</name>
</gene>
<protein>
    <recommendedName>
        <fullName evidence="5">FtsK domain-containing protein</fullName>
    </recommendedName>
</protein>
<feature type="transmembrane region" description="Helical" evidence="2">
    <location>
        <begin position="24"/>
        <end position="43"/>
    </location>
</feature>
<feature type="region of interest" description="Disordered" evidence="1">
    <location>
        <begin position="503"/>
        <end position="536"/>
    </location>
</feature>
<evidence type="ECO:0000313" key="3">
    <source>
        <dbReference type="EMBL" id="PRX23690.1"/>
    </source>
</evidence>
<sequence>MARKAKLRPAGDGFGSVHTVRIPLWPYLVAPLCCTAALPGAWAGHHFFARDAGSAGWTGFSLALTAVGLTLFVFVASMPRGRVMNFMATANSVLAFLWLVPATLNGPWSKAMIGTWLLLTLLISVACAVYRIMRQARGEDDGSGRILNGEFAELGDAVKQLKGVKFSRPKVDGAKVSATIEMPPGRTFAEVAAVKSELASLLDVKATSIRTIDNADSERRGVVSAVPVDQLRDAIPDPGPSAPGRSIAEPIVLGRAEDGGDAEVILPGDPKAHRNAVGMMGVVGMSGSGKTELLLRLGKEVATRTDVDLTIADARKAGQLPDWLKRASKRVAAGADEAEALLDTLEARVAERAGQLGKRGFKQWEQGCGLPFEVYIIFEAAKVVAGNPAIVDLAESVRSVGMCLILEMQRATYDRLPTSARSNITTWVVLGVERDEDAVAALSEETLQAGAAPWKWKNARPGYFYLEWAGRDRELWSAPCRSFIESDEQRAADVAEVLGWTDAPVADVQPAPKPEVEPEPEEMPGLDPGDPPDDVDPAEPIRVPDDLPRIPLGEGRKLPTAVAMDLLRSHICDLGDAGAEYVKPSELGDVLAQTGLSGSWLYQALKDLTAGDEPLLAKPQRGVYRILMPAPV</sequence>
<evidence type="ECO:0000256" key="1">
    <source>
        <dbReference type="SAM" id="MobiDB-lite"/>
    </source>
</evidence>
<accession>A0A2T0KJI0</accession>
<dbReference type="EMBL" id="PVMZ01000003">
    <property type="protein sequence ID" value="PRX23690.1"/>
    <property type="molecule type" value="Genomic_DNA"/>
</dbReference>
<evidence type="ECO:0008006" key="5">
    <source>
        <dbReference type="Google" id="ProtNLM"/>
    </source>
</evidence>